<evidence type="ECO:0000313" key="2">
    <source>
        <dbReference type="EMBL" id="HHR33662.1"/>
    </source>
</evidence>
<organism evidence="2">
    <name type="scientific">Fervidobacterium nodosum</name>
    <dbReference type="NCBI Taxonomy" id="2424"/>
    <lineage>
        <taxon>Bacteria</taxon>
        <taxon>Thermotogati</taxon>
        <taxon>Thermotogota</taxon>
        <taxon>Thermotogae</taxon>
        <taxon>Thermotogales</taxon>
        <taxon>Fervidobacteriaceae</taxon>
        <taxon>Fervidobacterium</taxon>
    </lineage>
</organism>
<proteinExistence type="predicted"/>
<comment type="caution">
    <text evidence="2">The sequence shown here is derived from an EMBL/GenBank/DDBJ whole genome shotgun (WGS) entry which is preliminary data.</text>
</comment>
<name>A0A7C5U4T1_9BACT</name>
<dbReference type="InterPro" id="IPR009711">
    <property type="entry name" value="UPF0473"/>
</dbReference>
<protein>
    <submittedName>
        <fullName evidence="2">DUF1292 domain-containing protein</fullName>
    </submittedName>
</protein>
<feature type="region of interest" description="Disordered" evidence="1">
    <location>
        <begin position="1"/>
        <end position="25"/>
    </location>
</feature>
<dbReference type="AlphaFoldDB" id="A0A7C5U4T1"/>
<accession>A0A7C5U4T1</accession>
<dbReference type="Pfam" id="PF06949">
    <property type="entry name" value="DUF1292"/>
    <property type="match status" value="1"/>
</dbReference>
<gene>
    <name evidence="2" type="ORF">ENM46_01790</name>
</gene>
<evidence type="ECO:0000256" key="1">
    <source>
        <dbReference type="SAM" id="MobiDB-lite"/>
    </source>
</evidence>
<sequence>MFEHDHEHEHHHHHHHEHDHEHDHDHIDAFTLMDEEGNEHHFVLLGEVENKGKVYWVCEEIFVENDEISEFGDTFLFVKSEDEEGNVFLDSIQDEEEFNEVVKVWEDMMGDEDFFVDIDEEDEEEE</sequence>
<reference evidence="2" key="1">
    <citation type="journal article" date="2020" name="mSystems">
        <title>Genome- and Community-Level Interaction Insights into Carbon Utilization and Element Cycling Functions of Hydrothermarchaeota in Hydrothermal Sediment.</title>
        <authorList>
            <person name="Zhou Z."/>
            <person name="Liu Y."/>
            <person name="Xu W."/>
            <person name="Pan J."/>
            <person name="Luo Z.H."/>
            <person name="Li M."/>
        </authorList>
    </citation>
    <scope>NUCLEOTIDE SEQUENCE [LARGE SCALE GENOMIC DNA]</scope>
    <source>
        <strain evidence="2">SpSt-1088</strain>
    </source>
</reference>
<dbReference type="EMBL" id="DRXW01000116">
    <property type="protein sequence ID" value="HHR33662.1"/>
    <property type="molecule type" value="Genomic_DNA"/>
</dbReference>